<dbReference type="SUPFAM" id="SSF69279">
    <property type="entry name" value="Phage tail proteins"/>
    <property type="match status" value="1"/>
</dbReference>
<dbReference type="Gene3D" id="2.30.110.50">
    <property type="match status" value="1"/>
</dbReference>
<dbReference type="OrthoDB" id="1907165at2"/>
<dbReference type="SUPFAM" id="SSF69349">
    <property type="entry name" value="Phage fibre proteins"/>
    <property type="match status" value="1"/>
</dbReference>
<evidence type="ECO:0000259" key="1">
    <source>
        <dbReference type="Pfam" id="PF04717"/>
    </source>
</evidence>
<keyword evidence="3" id="KW-1185">Reference proteome</keyword>
<evidence type="ECO:0000313" key="3">
    <source>
        <dbReference type="Proteomes" id="UP000283523"/>
    </source>
</evidence>
<accession>A0A418MF65</accession>
<dbReference type="Gene3D" id="2.40.50.230">
    <property type="entry name" value="Gp5 N-terminal domain"/>
    <property type="match status" value="1"/>
</dbReference>
<dbReference type="Pfam" id="PF04717">
    <property type="entry name" value="Phage_base_V"/>
    <property type="match status" value="1"/>
</dbReference>
<gene>
    <name evidence="2" type="ORF">DYU11_09045</name>
</gene>
<proteinExistence type="predicted"/>
<protein>
    <submittedName>
        <fullName evidence="2">Type VI secretion system tip protein VgrG</fullName>
    </submittedName>
</protein>
<dbReference type="AlphaFoldDB" id="A0A418MF65"/>
<comment type="caution">
    <text evidence="2">The sequence shown here is derived from an EMBL/GenBank/DDBJ whole genome shotgun (WGS) entry which is preliminary data.</text>
</comment>
<dbReference type="InterPro" id="IPR006531">
    <property type="entry name" value="Gp5/Vgr_OB"/>
</dbReference>
<dbReference type="Proteomes" id="UP000283523">
    <property type="component" value="Unassembled WGS sequence"/>
</dbReference>
<dbReference type="SUPFAM" id="SSF69255">
    <property type="entry name" value="gp5 N-terminal domain-like"/>
    <property type="match status" value="1"/>
</dbReference>
<organism evidence="2 3">
    <name type="scientific">Fibrisoma montanum</name>
    <dbReference type="NCBI Taxonomy" id="2305895"/>
    <lineage>
        <taxon>Bacteria</taxon>
        <taxon>Pseudomonadati</taxon>
        <taxon>Bacteroidota</taxon>
        <taxon>Cytophagia</taxon>
        <taxon>Cytophagales</taxon>
        <taxon>Spirosomataceae</taxon>
        <taxon>Fibrisoma</taxon>
    </lineage>
</organism>
<dbReference type="Pfam" id="PF05954">
    <property type="entry name" value="Phage_GPD"/>
    <property type="match status" value="1"/>
</dbReference>
<name>A0A418MF65_9BACT</name>
<dbReference type="RefSeq" id="WP_119667316.1">
    <property type="nucleotide sequence ID" value="NZ_QXED01000002.1"/>
</dbReference>
<dbReference type="Gene3D" id="3.55.50.10">
    <property type="entry name" value="Baseplate protein-like domains"/>
    <property type="match status" value="1"/>
</dbReference>
<sequence length="595" mass="66374">MAQQVNVTVSIGGTKLTHFTSLRVDQSLFTHHTFEIVVPYEYLDDKNELFFKTAHQKLVGQGTEIDITPFYKKIPGKFVFKGIVTELLLRNNSELVNSYVIRGHSPTFLAEDGVQRRSFIQQTLGQIFDAVLKPYPFNKTVGPKYTARIDYKAQYDESNFDFLNRLAAEYGEWFYYDGQQLIVGKPGTQAQPFVIDGVQHFDMAVSLKPNRFAMRHYNYVKHEAYAGAGTAVGGLGNLGTFAYGQSQGLFTQAAQLWPLRDIQFQGELDNAIQAVNATNATDLVRFHGAGENPNLSVGTIVNVTGQKLTAPGQYKQDNAGSYRITGISHTVDQIGNYENFFEAVPDTAEFPPRNPTVRMPVALPEIATVIKNTDPLKLGRIQVQFHWPNQLEGKSSWIRVAFPYTGSSRGMLFIPEKDDQVVISYEANHVDFPIVVGSIYHKSPANDYWFDNNYQKIIRTKGGNKLVFKDKPGEQEIFITNANKKGTNFHISFKDDGVITLQTDGLIQLKAKDIQMTAKNNIEMKAQNNIEMTAVNEVIVKTKQLKTTASQKANHEAGQEIKQQAGMKVSIQAATIDVKGGGLVDIKAPLVKINS</sequence>
<feature type="domain" description="Gp5/Type VI secretion system Vgr protein OB-fold" evidence="1">
    <location>
        <begin position="367"/>
        <end position="440"/>
    </location>
</feature>
<dbReference type="EMBL" id="QXED01000002">
    <property type="protein sequence ID" value="RIV25434.1"/>
    <property type="molecule type" value="Genomic_DNA"/>
</dbReference>
<dbReference type="InterPro" id="IPR037026">
    <property type="entry name" value="Vgr_OB-fold_dom_sf"/>
</dbReference>
<reference evidence="2 3" key="1">
    <citation type="submission" date="2018-08" db="EMBL/GenBank/DDBJ databases">
        <title>Fibrisoma montanum sp. nov., isolated from Danxia mountain soil.</title>
        <authorList>
            <person name="Huang Y."/>
        </authorList>
    </citation>
    <scope>NUCLEOTIDE SEQUENCE [LARGE SCALE GENOMIC DNA]</scope>
    <source>
        <strain evidence="2 3">HYT19</strain>
    </source>
</reference>
<evidence type="ECO:0000313" key="2">
    <source>
        <dbReference type="EMBL" id="RIV25434.1"/>
    </source>
</evidence>